<feature type="compositionally biased region" description="Low complexity" evidence="7">
    <location>
        <begin position="714"/>
        <end position="724"/>
    </location>
</feature>
<keyword evidence="2" id="KW-0963">Cytoplasm</keyword>
<accession>A0ABQ8EXX7</accession>
<evidence type="ECO:0000256" key="3">
    <source>
        <dbReference type="ARBA" id="ARBA00023054"/>
    </source>
</evidence>
<feature type="coiled-coil region" evidence="6">
    <location>
        <begin position="372"/>
        <end position="476"/>
    </location>
</feature>
<feature type="compositionally biased region" description="Low complexity" evidence="7">
    <location>
        <begin position="632"/>
        <end position="645"/>
    </location>
</feature>
<evidence type="ECO:0000313" key="10">
    <source>
        <dbReference type="Proteomes" id="UP001648503"/>
    </source>
</evidence>
<dbReference type="EMBL" id="JAFCIX010000527">
    <property type="protein sequence ID" value="KAH6588291.1"/>
    <property type="molecule type" value="Genomic_DNA"/>
</dbReference>
<evidence type="ECO:0000256" key="4">
    <source>
        <dbReference type="ARBA" id="ARBA00023212"/>
    </source>
</evidence>
<reference evidence="9 10" key="1">
    <citation type="submission" date="2021-02" db="EMBL/GenBank/DDBJ databases">
        <title>Variation within the Batrachochytrium salamandrivorans European outbreak.</title>
        <authorList>
            <person name="Kelly M."/>
            <person name="Pasmans F."/>
            <person name="Shea T.P."/>
            <person name="Munoz J.F."/>
            <person name="Carranza S."/>
            <person name="Cuomo C.A."/>
            <person name="Martel A."/>
        </authorList>
    </citation>
    <scope>NUCLEOTIDE SEQUENCE [LARGE SCALE GENOMIC DNA]</scope>
    <source>
        <strain evidence="9 10">AMFP18/2</strain>
    </source>
</reference>
<feature type="region of interest" description="Disordered" evidence="7">
    <location>
        <begin position="594"/>
        <end position="689"/>
    </location>
</feature>
<evidence type="ECO:0000256" key="1">
    <source>
        <dbReference type="ARBA" id="ARBA00004300"/>
    </source>
</evidence>
<keyword evidence="4" id="KW-0206">Cytoskeleton</keyword>
<dbReference type="CDD" id="cd10142">
    <property type="entry name" value="HD_SAS6_N"/>
    <property type="match status" value="1"/>
</dbReference>
<dbReference type="Gene3D" id="2.170.210.20">
    <property type="entry name" value="Spindle assembly abnormal protein 6, N-terminal domain"/>
    <property type="match status" value="1"/>
</dbReference>
<feature type="domain" description="Spindle assembly abnormal protein 6 N-terminal" evidence="8">
    <location>
        <begin position="103"/>
        <end position="220"/>
    </location>
</feature>
<feature type="region of interest" description="Disordered" evidence="7">
    <location>
        <begin position="714"/>
        <end position="733"/>
    </location>
</feature>
<comment type="caution">
    <text evidence="9">The sequence shown here is derived from an EMBL/GenBank/DDBJ whole genome shotgun (WGS) entry which is preliminary data.</text>
</comment>
<protein>
    <recommendedName>
        <fullName evidence="8">Spindle assembly abnormal protein 6 N-terminal domain-containing protein</fullName>
    </recommendedName>
</protein>
<feature type="compositionally biased region" description="Polar residues" evidence="7">
    <location>
        <begin position="656"/>
        <end position="689"/>
    </location>
</feature>
<dbReference type="Pfam" id="PF16531">
    <property type="entry name" value="SAS-6_N"/>
    <property type="match status" value="1"/>
</dbReference>
<keyword evidence="10" id="KW-1185">Reference proteome</keyword>
<proteinExistence type="predicted"/>
<dbReference type="InterPro" id="IPR038558">
    <property type="entry name" value="SAS-6_N_sf"/>
</dbReference>
<evidence type="ECO:0000313" key="9">
    <source>
        <dbReference type="EMBL" id="KAH6588291.1"/>
    </source>
</evidence>
<evidence type="ECO:0000256" key="6">
    <source>
        <dbReference type="SAM" id="Coils"/>
    </source>
</evidence>
<name>A0ABQ8EXX7_9FUNG</name>
<evidence type="ECO:0000256" key="7">
    <source>
        <dbReference type="SAM" id="MobiDB-lite"/>
    </source>
</evidence>
<keyword evidence="5" id="KW-0131">Cell cycle</keyword>
<organism evidence="9 10">
    <name type="scientific">Batrachochytrium salamandrivorans</name>
    <dbReference type="NCBI Taxonomy" id="1357716"/>
    <lineage>
        <taxon>Eukaryota</taxon>
        <taxon>Fungi</taxon>
        <taxon>Fungi incertae sedis</taxon>
        <taxon>Chytridiomycota</taxon>
        <taxon>Chytridiomycota incertae sedis</taxon>
        <taxon>Chytridiomycetes</taxon>
        <taxon>Rhizophydiales</taxon>
        <taxon>Rhizophydiales incertae sedis</taxon>
        <taxon>Batrachochytrium</taxon>
    </lineage>
</organism>
<gene>
    <name evidence="9" type="ORF">BASA50_010842</name>
</gene>
<dbReference type="Proteomes" id="UP001648503">
    <property type="component" value="Unassembled WGS sequence"/>
</dbReference>
<sequence>MDRAVEPLFTKKVPVTIKSALGLGSHGHCNSLGMTAGSAHLGASTTGIAYSPAAASVPTSVSLAAPTPAGVSAGIGGLAGLRIHTGATTSLGSTPHEGSHYQEKKHPSITIQVAMSAKNGGRFKTLEIQLTDEADPYFLYHLDIAEDDFHALRSQQNLLVDFNQFPIKFIELLEECILGTHEEHPKFLAHLSADINSRYATFSIVETNSFKHINHLSLQFVPGTDAAVKQYLASLVNGYKIENAMLKDRLADTDSSLTTKIHDSQSTVTRLTSELDQLKLAYASQGNQLRLEHVSELSKEREVGSHEREMIRIQNEGERREMERKHAYELSSLQQKLATVTAAHSDMMQHTQSLETTLLAANKDNSSLSYENKKLTQDIDRISTAAQNSQRQCDELESSLKAEKERTETMERKQHDADLANSRLQDQLGLLQDQQKKANESLELYKSHNVRFEESMKKATEEITKGNDIIRRLQAELKTTKTKLKLKNVVTLQQEQLVNERGVAVESLQKEVATAKETLSKKNEDSESLRLKIDELTKKLEEGKAIIVDNNHVIEWLHKQLNDEALHRPLTSTLAGGGVASGVDFEKYAGMAMADRSKQRSPTATYRSRYIPQDTRATSPAGPLLSLHRHTSQQGQSYHQQGQHQTALHGYPYHSATRTATSPSPGNRPSGISATGNGLPASTTGLTHSVPQQITTAVFGVKKSPSTYNSVTNLNNTTPPNHLNSGSTGATLASFGTRQTGMKSVVTSHPNPSSYF</sequence>
<dbReference type="PANTHER" id="PTHR44281">
    <property type="entry name" value="SPINDLE ASSEMBLY ABNORMAL PROTEIN 6 HOMOLOG"/>
    <property type="match status" value="1"/>
</dbReference>
<evidence type="ECO:0000256" key="5">
    <source>
        <dbReference type="ARBA" id="ARBA00023306"/>
    </source>
</evidence>
<dbReference type="InterPro" id="IPR032396">
    <property type="entry name" value="SAS-6_N"/>
</dbReference>
<keyword evidence="3 6" id="KW-0175">Coiled coil</keyword>
<evidence type="ECO:0000256" key="2">
    <source>
        <dbReference type="ARBA" id="ARBA00022490"/>
    </source>
</evidence>
<feature type="coiled-coil region" evidence="6">
    <location>
        <begin position="505"/>
        <end position="546"/>
    </location>
</feature>
<evidence type="ECO:0000259" key="8">
    <source>
        <dbReference type="Pfam" id="PF16531"/>
    </source>
</evidence>
<comment type="subcellular location">
    <subcellularLocation>
        <location evidence="1">Cytoplasm</location>
        <location evidence="1">Cytoskeleton</location>
        <location evidence="1">Microtubule organizing center</location>
        <location evidence="1">Centrosome</location>
    </subcellularLocation>
</comment>
<dbReference type="PANTHER" id="PTHR44281:SF2">
    <property type="entry name" value="SPINDLE ASSEMBLY ABNORMAL PROTEIN 6 HOMOLOG"/>
    <property type="match status" value="1"/>
</dbReference>